<protein>
    <submittedName>
        <fullName evidence="4 5">Uncharacterized protein LOC101490411 isoform X1</fullName>
    </submittedName>
</protein>
<dbReference type="InterPro" id="IPR052609">
    <property type="entry name" value="Ribosome_Biogenesis_Reg"/>
</dbReference>
<feature type="region of interest" description="Disordered" evidence="1">
    <location>
        <begin position="1"/>
        <end position="40"/>
    </location>
</feature>
<feature type="compositionally biased region" description="Polar residues" evidence="1">
    <location>
        <begin position="1"/>
        <end position="10"/>
    </location>
</feature>
<dbReference type="GO" id="GO:0005730">
    <property type="term" value="C:nucleolus"/>
    <property type="evidence" value="ECO:0007669"/>
    <property type="project" value="TreeGrafter"/>
</dbReference>
<feature type="compositionally biased region" description="Basic and acidic residues" evidence="1">
    <location>
        <begin position="18"/>
        <end position="36"/>
    </location>
</feature>
<gene>
    <name evidence="4 5 6" type="primary">LOC101490411</name>
</gene>
<dbReference type="RefSeq" id="XP_004505684.1">
    <property type="nucleotide sequence ID" value="XM_004505627.3"/>
</dbReference>
<dbReference type="PANTHER" id="PTHR15682">
    <property type="entry name" value="UNHEALTHY RIBOSOME BIOGENESIS PROTEIN 2 HOMOLOG"/>
    <property type="match status" value="1"/>
</dbReference>
<dbReference type="STRING" id="3827.A0A1S3EBB3"/>
<reference evidence="4 5" key="2">
    <citation type="submission" date="2025-04" db="UniProtKB">
        <authorList>
            <consortium name="RefSeq"/>
        </authorList>
    </citation>
    <scope>IDENTIFICATION</scope>
    <source>
        <tissue evidence="4 5">Etiolated seedlings</tissue>
    </source>
</reference>
<dbReference type="PaxDb" id="3827-XP_004505684.1"/>
<dbReference type="Proteomes" id="UP000087171">
    <property type="component" value="Chromosome Ca6"/>
</dbReference>
<evidence type="ECO:0000256" key="1">
    <source>
        <dbReference type="SAM" id="MobiDB-lite"/>
    </source>
</evidence>
<dbReference type="Pfam" id="PF10441">
    <property type="entry name" value="Urb2"/>
    <property type="match status" value="1"/>
</dbReference>
<dbReference type="KEGG" id="cam:101490411"/>
<evidence type="ECO:0000313" key="5">
    <source>
        <dbReference type="RefSeq" id="XP_012572708.1"/>
    </source>
</evidence>
<evidence type="ECO:0000313" key="4">
    <source>
        <dbReference type="RefSeq" id="XP_004505684.1"/>
    </source>
</evidence>
<evidence type="ECO:0000259" key="2">
    <source>
        <dbReference type="Pfam" id="PF10441"/>
    </source>
</evidence>
<dbReference type="OrthoDB" id="160374at2759"/>
<evidence type="ECO:0000313" key="3">
    <source>
        <dbReference type="Proteomes" id="UP000087171"/>
    </source>
</evidence>
<dbReference type="GeneID" id="101490411"/>
<dbReference type="RefSeq" id="XP_027191168.1">
    <property type="nucleotide sequence ID" value="XM_027335367.1"/>
</dbReference>
<keyword evidence="3" id="KW-1185">Reference proteome</keyword>
<organism evidence="3 5">
    <name type="scientific">Cicer arietinum</name>
    <name type="common">Chickpea</name>
    <name type="synonym">Garbanzo</name>
    <dbReference type="NCBI Taxonomy" id="3827"/>
    <lineage>
        <taxon>Eukaryota</taxon>
        <taxon>Viridiplantae</taxon>
        <taxon>Streptophyta</taxon>
        <taxon>Embryophyta</taxon>
        <taxon>Tracheophyta</taxon>
        <taxon>Spermatophyta</taxon>
        <taxon>Magnoliopsida</taxon>
        <taxon>eudicotyledons</taxon>
        <taxon>Gunneridae</taxon>
        <taxon>Pentapetalae</taxon>
        <taxon>rosids</taxon>
        <taxon>fabids</taxon>
        <taxon>Fabales</taxon>
        <taxon>Fabaceae</taxon>
        <taxon>Papilionoideae</taxon>
        <taxon>50 kb inversion clade</taxon>
        <taxon>NPAAA clade</taxon>
        <taxon>Hologalegina</taxon>
        <taxon>IRL clade</taxon>
        <taxon>Cicereae</taxon>
        <taxon>Cicer</taxon>
    </lineage>
</organism>
<dbReference type="InterPro" id="IPR018849">
    <property type="entry name" value="Urb2/Npa2_C"/>
</dbReference>
<feature type="domain" description="Nucleolar 27S pre-rRNA processing Urb2/Npa2 C-terminal" evidence="2">
    <location>
        <begin position="1804"/>
        <end position="2043"/>
    </location>
</feature>
<accession>A0A1S3EBB3</accession>
<proteinExistence type="predicted"/>
<reference evidence="3" key="1">
    <citation type="journal article" date="2013" name="Nat. Biotechnol.">
        <title>Draft genome sequence of chickpea (Cicer arietinum) provides a resource for trait improvement.</title>
        <authorList>
            <person name="Varshney R.K."/>
            <person name="Song C."/>
            <person name="Saxena R.K."/>
            <person name="Azam S."/>
            <person name="Yu S."/>
            <person name="Sharpe A.G."/>
            <person name="Cannon S."/>
            <person name="Baek J."/>
            <person name="Rosen B.D."/>
            <person name="Tar'an B."/>
            <person name="Millan T."/>
            <person name="Zhang X."/>
            <person name="Ramsay L.D."/>
            <person name="Iwata A."/>
            <person name="Wang Y."/>
            <person name="Nelson W."/>
            <person name="Farmer A.D."/>
            <person name="Gaur P.M."/>
            <person name="Soderlund C."/>
            <person name="Penmetsa R.V."/>
            <person name="Xu C."/>
            <person name="Bharti A.K."/>
            <person name="He W."/>
            <person name="Winter P."/>
            <person name="Zhao S."/>
            <person name="Hane J.K."/>
            <person name="Carrasquilla-Garcia N."/>
            <person name="Condie J.A."/>
            <person name="Upadhyaya H.D."/>
            <person name="Luo M.C."/>
            <person name="Thudi M."/>
            <person name="Gowda C.L."/>
            <person name="Singh N.P."/>
            <person name="Lichtenzveig J."/>
            <person name="Gali K.K."/>
            <person name="Rubio J."/>
            <person name="Nadarajan N."/>
            <person name="Dolezel J."/>
            <person name="Bansal K.C."/>
            <person name="Xu X."/>
            <person name="Edwards D."/>
            <person name="Zhang G."/>
            <person name="Kahl G."/>
            <person name="Gil J."/>
            <person name="Singh K.B."/>
            <person name="Datta S.K."/>
            <person name="Jackson S.A."/>
            <person name="Wang J."/>
            <person name="Cook D.R."/>
        </authorList>
    </citation>
    <scope>NUCLEOTIDE SEQUENCE [LARGE SCALE GENOMIC DNA]</scope>
    <source>
        <strain evidence="3">cv. CDC Frontier</strain>
    </source>
</reference>
<dbReference type="eggNOG" id="ENOG502QWPJ">
    <property type="taxonomic scope" value="Eukaryota"/>
</dbReference>
<dbReference type="GO" id="GO:0042254">
    <property type="term" value="P:ribosome biogenesis"/>
    <property type="evidence" value="ECO:0007669"/>
    <property type="project" value="TreeGrafter"/>
</dbReference>
<dbReference type="PANTHER" id="PTHR15682:SF2">
    <property type="entry name" value="UNHEALTHY RIBOSOME BIOGENESIS PROTEIN 2 HOMOLOG"/>
    <property type="match status" value="1"/>
</dbReference>
<name>A0A1S3EBB3_CICAR</name>
<dbReference type="RefSeq" id="XP_012572708.1">
    <property type="nucleotide sequence ID" value="XM_012717254.2"/>
</dbReference>
<evidence type="ECO:0000313" key="6">
    <source>
        <dbReference type="RefSeq" id="XP_027191168.1"/>
    </source>
</evidence>
<sequence length="2044" mass="229436">MPDLESNSKTQSRKRKQKIDDESQKPSKLHRLEKSQDPGNFSTPWNNLQLILCIQDKHLDLQSKVNQAFSFVHSRVDDGVDNDQHCETIKLPRLLCYLNEWILTVLFPPNGKENWGDGKTPKLDGIEAYMDLRCWEIFKFCLQESLKIHVSLNMSRNILQTVQFIVRNSLFLLEDLSTCSGEDFKSDEKFKRYDTALDCVSLVFSSHGGLSNENLDLWVETTGAAVELVLKIHGKNLDGSCVGSFALRSLWLVLQPFSMFLRVHPARKGFQNFVDKLLEPLLQLSGELQLRVNGRDPIWTGRLMKVVEEVLTHGLFHPVHIDEFLSLNGSEKYVASCDDKPKDSKASIKSYHRHLFDVLNKIISRKNAIAMGSLGLLFRLYADSARKFKGTSVLYEGNNTMEKINDLRQPVSGETSSSNNISVDTQKSLFNFLVLIMEPLLLEINTCLQAKIDAELLFSDLFGILKSIGNLLASFLQEKVYVKTEDTSGGACLNFLKKIFSSLIASSTSVLCLSNYDTNNMKGAETFILAANEILVAMGYLLEIEYEVIGEDLVNLWFILLSYSAINCNLSNAFDRCSLSSTIPDLGCQIINLYSQLRQVQIAILTLCKALRLLTCDAEESSSKFLTFISNDVYSESVERMLSSHKFIHTIYKAMESIPEGQVSGFIKQITDDISETLRWMKDCSPLVDKNKLRMINLQAELLGRGLSRLYSLVLDSATITEGNSNLLGVAVKELMSLLRPYLSILVIQQTDTICKFFSSVIGETVDQVVGKGKVLKKFGRSSQWVFVFFFQLFASSRSLLRQAISLMPPSLSKKVSAEMGDYSAYSAFELMEKTDETDISFFSWIVQPSASLLVVMQLISDFYLKYGFDDSSPLVYIFQSMALQRLVDLNRHIILLNYLQKKHYKSRIKALKEEATGLTSFIMENLSCVYQSPIFVSDDVKCEDLVSLAPQINKWNQGIYVANKNSLPIAIWSNLCKNIDIWGNHGSKKQLKKFFSHLLRTSLHCASSSLHDLDMQDECKLLKRVTLPHISLDLLSDSILYEQKFVHRNLATIFCSALEKSVLPLFSNIACTAVELQSAPNWIECLSALDNSALVKNKEVPVEKLAAHSSDKLNADISSRENASPLTIKSFTDCHHLLNLLSLMVDVNAGSSSHIVTSIFNLERLLVNALVYFQSTVYQDYYCEYLRLFVSCRKALRYILVGLCEKTDTIQSSPNSVISESSFPVLWLSKSLYVTVGIRDIFSAENVLSKSLMFSLMDHTSYALLGIGKRQIIHAFSIDKEAEMPCEEISDHKISHGENDLLSSSPYVDSSKLEALKCLTFMAENLKELMQNVLVSQKDNPCCVNVGHCLTLENINRLSAAVSCFSGVLWGLTSALGQTDAKDSSHIEKVLTWKREHGSELNSCIFSFVEVVDFFINKILCENNQLSESLHDTQSFENPVFNLSLSGTEYLSPECAVSKANASAGTQIESKAEAICSTSSAIDDVSRRDSDVERMLNSESVNFVASVLARDDSPESLGLNKPLLQSLVKGDNPEVAFLLRQLLIASSSLLRLNLQKDDSPLPSSFVPTFIKISQILLLEFTEMVGVPQQPAFLLLDGALSYLRELASYFRFIDPTSSSKVYTKLVQIHMRAIGKSILLQGKRATLTLHERQSSTKTLHKGSFEACSSNEMYDFCLDELKTRLRVSFKAYLERQSELHLLSTIQAIERALVGVQEGCTAIYDIKTSKDGGEISSLVAAGIDCFDMIIDFVSGRKSLKLIKRHCQSLVSSVFSIIAHLQSPRIFYVNLRCRTVDGTPDPGSAILMCVEVLATISRKLGLFSMDVWHVGHMLHIPAALFQNFHQHRISKASRSSYTLMISEEQISHPAEGVNLCHVDHQFTINLFVACCQLLCTIIRHRPSECKQCVAHLEASVTVLLNCLETVLENNSMVSEGCFSWEVEEGVKCACFLRRIYEEIKQQKDIFGRQCCLFLSNYISVYSGYGPSRSGIRREIDEALRPGVYALIDACSVDDLQYLHTVFGEGPCRNTLATLQHDYKLNFKYEGKV</sequence>